<accession>A0A6L2J546</accession>
<evidence type="ECO:0000256" key="2">
    <source>
        <dbReference type="SAM" id="MobiDB-lite"/>
    </source>
</evidence>
<dbReference type="InterPro" id="IPR043502">
    <property type="entry name" value="DNA/RNA_pol_sf"/>
</dbReference>
<dbReference type="SUPFAM" id="SSF56672">
    <property type="entry name" value="DNA/RNA polymerases"/>
    <property type="match status" value="1"/>
</dbReference>
<reference evidence="4" key="1">
    <citation type="journal article" date="2019" name="Sci. Rep.">
        <title>Draft genome of Tanacetum cinerariifolium, the natural source of mosquito coil.</title>
        <authorList>
            <person name="Yamashiro T."/>
            <person name="Shiraishi A."/>
            <person name="Satake H."/>
            <person name="Nakayama K."/>
        </authorList>
    </citation>
    <scope>NUCLEOTIDE SEQUENCE</scope>
</reference>
<evidence type="ECO:0000259" key="3">
    <source>
        <dbReference type="Pfam" id="PF07727"/>
    </source>
</evidence>
<organism evidence="4">
    <name type="scientific">Tanacetum cinerariifolium</name>
    <name type="common">Dalmatian daisy</name>
    <name type="synonym">Chrysanthemum cinerariifolium</name>
    <dbReference type="NCBI Taxonomy" id="118510"/>
    <lineage>
        <taxon>Eukaryota</taxon>
        <taxon>Viridiplantae</taxon>
        <taxon>Streptophyta</taxon>
        <taxon>Embryophyta</taxon>
        <taxon>Tracheophyta</taxon>
        <taxon>Spermatophyta</taxon>
        <taxon>Magnoliopsida</taxon>
        <taxon>eudicotyledons</taxon>
        <taxon>Gunneridae</taxon>
        <taxon>Pentapetalae</taxon>
        <taxon>asterids</taxon>
        <taxon>campanulids</taxon>
        <taxon>Asterales</taxon>
        <taxon>Asteraceae</taxon>
        <taxon>Asteroideae</taxon>
        <taxon>Anthemideae</taxon>
        <taxon>Anthemidinae</taxon>
        <taxon>Tanacetum</taxon>
    </lineage>
</organism>
<dbReference type="Pfam" id="PF07727">
    <property type="entry name" value="RVT_2"/>
    <property type="match status" value="1"/>
</dbReference>
<sequence>MTKSVTDHEPKKVIQALTDPSWIKAMQDELLQFKLQQVWTLVDLSNGKRAIETKWIYKNKKDKRGIVVRNKARLVAQGYTQEERIDYDEVFAPVARIKAIRLLLAYASFKDSFMYQMDVKSAFLYGKIEEEVYVYQPLGFEDLEFLDRVCKKDDGIFVSQDKYVDEILKKFSFLTVKTTSTPMQTSKPVMKDENAKDVDIYLYRSMIGSLMYLTSSRPDIMFVVCACARFQVTPKVSHLHAVKRIFRYLQGQPKLGLLYPKDSPFNLKAYTDSDYAGASLDRKSTTGGCRFLRSRLISWQCKKQTIVASSNAEAEYVAASNCCGQFRATAMAKNINGEAQIHSKVDGKKVIVSEAIIRRDLKFEDEGGVDCLSNEVIFEQLPLMGMPTKVVADEAIYKEMYDSVERATTTATGLDAEQDRGIISKTQFTATLNELSSIETSSGSGPRRQETMGDAAAQTRVLDLEKTKTAQAKEIANLKKRVKRLERKKKLRSHGLKRLYKVRLSARLDTFVKEESLGEEESSKQGRIEDIDTDDNIILVKDKQEKDKIRTKPDKNGKRGKTQQCRSLVTIKKAEK</sequence>
<keyword evidence="4" id="KW-0695">RNA-directed DNA polymerase</keyword>
<feature type="region of interest" description="Disordered" evidence="2">
    <location>
        <begin position="542"/>
        <end position="576"/>
    </location>
</feature>
<dbReference type="EMBL" id="BKCJ010000323">
    <property type="protein sequence ID" value="GEU32133.1"/>
    <property type="molecule type" value="Genomic_DNA"/>
</dbReference>
<proteinExistence type="predicted"/>
<keyword evidence="4" id="KW-0548">Nucleotidyltransferase</keyword>
<keyword evidence="1" id="KW-0175">Coiled coil</keyword>
<feature type="compositionally biased region" description="Basic and acidic residues" evidence="2">
    <location>
        <begin position="542"/>
        <end position="557"/>
    </location>
</feature>
<dbReference type="GO" id="GO:0003964">
    <property type="term" value="F:RNA-directed DNA polymerase activity"/>
    <property type="evidence" value="ECO:0007669"/>
    <property type="project" value="UniProtKB-KW"/>
</dbReference>
<feature type="coiled-coil region" evidence="1">
    <location>
        <begin position="461"/>
        <end position="488"/>
    </location>
</feature>
<feature type="domain" description="Reverse transcriptase Ty1/copia-type" evidence="3">
    <location>
        <begin position="37"/>
        <end position="154"/>
    </location>
</feature>
<feature type="region of interest" description="Disordered" evidence="2">
    <location>
        <begin position="437"/>
        <end position="456"/>
    </location>
</feature>
<evidence type="ECO:0000256" key="1">
    <source>
        <dbReference type="SAM" id="Coils"/>
    </source>
</evidence>
<dbReference type="CDD" id="cd09272">
    <property type="entry name" value="RNase_HI_RT_Ty1"/>
    <property type="match status" value="1"/>
</dbReference>
<protein>
    <submittedName>
        <fullName evidence="4">Ribonuclease H-like domain, reverse transcriptase, RNA-dependent DNA polymerase</fullName>
    </submittedName>
</protein>
<dbReference type="PANTHER" id="PTHR11439:SF495">
    <property type="entry name" value="REVERSE TRANSCRIPTASE, RNA-DEPENDENT DNA POLYMERASE-RELATED"/>
    <property type="match status" value="1"/>
</dbReference>
<evidence type="ECO:0000313" key="4">
    <source>
        <dbReference type="EMBL" id="GEU32133.1"/>
    </source>
</evidence>
<dbReference type="PANTHER" id="PTHR11439">
    <property type="entry name" value="GAG-POL-RELATED RETROTRANSPOSON"/>
    <property type="match status" value="1"/>
</dbReference>
<name>A0A6L2J546_TANCI</name>
<dbReference type="AlphaFoldDB" id="A0A6L2J546"/>
<gene>
    <name evidence="4" type="ORF">Tci_004111</name>
</gene>
<comment type="caution">
    <text evidence="4">The sequence shown here is derived from an EMBL/GenBank/DDBJ whole genome shotgun (WGS) entry which is preliminary data.</text>
</comment>
<dbReference type="InterPro" id="IPR013103">
    <property type="entry name" value="RVT_2"/>
</dbReference>
<keyword evidence="4" id="KW-0808">Transferase</keyword>